<evidence type="ECO:0000313" key="1">
    <source>
        <dbReference type="EMBL" id="RKE94518.1"/>
    </source>
</evidence>
<gene>
    <name evidence="1" type="ORF">C8N30_3646</name>
</gene>
<reference evidence="1 2" key="1">
    <citation type="submission" date="2018-09" db="EMBL/GenBank/DDBJ databases">
        <title>Genomic Encyclopedia of Archaeal and Bacterial Type Strains, Phase II (KMG-II): from individual species to whole genera.</title>
        <authorList>
            <person name="Goeker M."/>
        </authorList>
    </citation>
    <scope>NUCLEOTIDE SEQUENCE [LARGE SCALE GENOMIC DNA]</scope>
    <source>
        <strain evidence="1 2">DSM 11458</strain>
    </source>
</reference>
<proteinExistence type="predicted"/>
<protein>
    <submittedName>
        <fullName evidence="1">Uncharacterized protein</fullName>
    </submittedName>
</protein>
<name>A0A420DK00_9RHOB</name>
<accession>A0A420DK00</accession>
<sequence length="238" mass="27236">MIRYRLIDETKNDRLGKCARKLSSAHRATDAFLKALNTLEAIEALAVHNELVRPALDFVLITYVSAFNSSDQSQDGVTYFDARKVFSTQSRLAFHKMLVSYRNKEIAHLTNYSVKQSLILDTKRLEVVVTGTLERPIFANAFQPNSDAWKELYQHILIARTFSLAEIDNLQASIKKIFMALPPQAVYDLAIDRNCANLSTIAEKRGIKINEIDHSNKCEMKQYADFMGWLSKEHPYLF</sequence>
<comment type="caution">
    <text evidence="1">The sequence shown here is derived from an EMBL/GenBank/DDBJ whole genome shotgun (WGS) entry which is preliminary data.</text>
</comment>
<organism evidence="1 2">
    <name type="scientific">Sulfitobacter guttiformis</name>
    <dbReference type="NCBI Taxonomy" id="74349"/>
    <lineage>
        <taxon>Bacteria</taxon>
        <taxon>Pseudomonadati</taxon>
        <taxon>Pseudomonadota</taxon>
        <taxon>Alphaproteobacteria</taxon>
        <taxon>Rhodobacterales</taxon>
        <taxon>Roseobacteraceae</taxon>
        <taxon>Sulfitobacter</taxon>
    </lineage>
</organism>
<evidence type="ECO:0000313" key="2">
    <source>
        <dbReference type="Proteomes" id="UP000284407"/>
    </source>
</evidence>
<dbReference type="EMBL" id="RAQK01000002">
    <property type="protein sequence ID" value="RKE94518.1"/>
    <property type="molecule type" value="Genomic_DNA"/>
</dbReference>
<dbReference type="STRING" id="1443111.Z949_814"/>
<dbReference type="AlphaFoldDB" id="A0A420DK00"/>
<dbReference type="Proteomes" id="UP000284407">
    <property type="component" value="Unassembled WGS sequence"/>
</dbReference>
<keyword evidence="2" id="KW-1185">Reference proteome</keyword>
<dbReference type="RefSeq" id="WP_025061447.1">
    <property type="nucleotide sequence ID" value="NZ_RAQK01000002.1"/>
</dbReference>